<sequence length="281" mass="31883">MDHYNSDELSLRVPFPTYGPKLTRSHSAPAMFTHIRSEKTAAATDTAQWHGYSTPQPQLHHQSPVSKPAGLTPQRLASEPTDTSQSHPSPSPKVLDKGTVFMINSLRMANDQNAITIGQQATTINNQQGQLRYQSNQQDIILEQMMYFRKQIESRDAELSGWKSIGHQLNIWNNERNGFLAHHNALRHEFDEYQTISEKMMAIQHDEHASDNANNKAAITRLSETITRLETKIHGLEAKAHGLGEMNEELTAELNAIYDELKTLEKWTMNLGERPMIDTEM</sequence>
<feature type="compositionally biased region" description="Polar residues" evidence="1">
    <location>
        <begin position="43"/>
        <end position="65"/>
    </location>
</feature>
<organism evidence="2 3">
    <name type="scientific">Hypholoma sublateritium (strain FD-334 SS-4)</name>
    <dbReference type="NCBI Taxonomy" id="945553"/>
    <lineage>
        <taxon>Eukaryota</taxon>
        <taxon>Fungi</taxon>
        <taxon>Dikarya</taxon>
        <taxon>Basidiomycota</taxon>
        <taxon>Agaricomycotina</taxon>
        <taxon>Agaricomycetes</taxon>
        <taxon>Agaricomycetidae</taxon>
        <taxon>Agaricales</taxon>
        <taxon>Agaricineae</taxon>
        <taxon>Strophariaceae</taxon>
        <taxon>Hypholoma</taxon>
    </lineage>
</organism>
<keyword evidence="3" id="KW-1185">Reference proteome</keyword>
<accession>A0A0D2PW92</accession>
<proteinExistence type="predicted"/>
<gene>
    <name evidence="2" type="ORF">HYPSUDRAFT_54182</name>
</gene>
<protein>
    <submittedName>
        <fullName evidence="2">Uncharacterized protein</fullName>
    </submittedName>
</protein>
<feature type="region of interest" description="Disordered" evidence="1">
    <location>
        <begin position="42"/>
        <end position="96"/>
    </location>
</feature>
<evidence type="ECO:0000313" key="2">
    <source>
        <dbReference type="EMBL" id="KJA23740.1"/>
    </source>
</evidence>
<evidence type="ECO:0000313" key="3">
    <source>
        <dbReference type="Proteomes" id="UP000054270"/>
    </source>
</evidence>
<reference evidence="3" key="1">
    <citation type="submission" date="2014-04" db="EMBL/GenBank/DDBJ databases">
        <title>Evolutionary Origins and Diversification of the Mycorrhizal Mutualists.</title>
        <authorList>
            <consortium name="DOE Joint Genome Institute"/>
            <consortium name="Mycorrhizal Genomics Consortium"/>
            <person name="Kohler A."/>
            <person name="Kuo A."/>
            <person name="Nagy L.G."/>
            <person name="Floudas D."/>
            <person name="Copeland A."/>
            <person name="Barry K.W."/>
            <person name="Cichocki N."/>
            <person name="Veneault-Fourrey C."/>
            <person name="LaButti K."/>
            <person name="Lindquist E.A."/>
            <person name="Lipzen A."/>
            <person name="Lundell T."/>
            <person name="Morin E."/>
            <person name="Murat C."/>
            <person name="Riley R."/>
            <person name="Ohm R."/>
            <person name="Sun H."/>
            <person name="Tunlid A."/>
            <person name="Henrissat B."/>
            <person name="Grigoriev I.V."/>
            <person name="Hibbett D.S."/>
            <person name="Martin F."/>
        </authorList>
    </citation>
    <scope>NUCLEOTIDE SEQUENCE [LARGE SCALE GENOMIC DNA]</scope>
    <source>
        <strain evidence="3">FD-334 SS-4</strain>
    </source>
</reference>
<evidence type="ECO:0000256" key="1">
    <source>
        <dbReference type="SAM" id="MobiDB-lite"/>
    </source>
</evidence>
<feature type="region of interest" description="Disordered" evidence="1">
    <location>
        <begin position="1"/>
        <end position="25"/>
    </location>
</feature>
<name>A0A0D2PW92_HYPSF</name>
<dbReference type="Proteomes" id="UP000054270">
    <property type="component" value="Unassembled WGS sequence"/>
</dbReference>
<dbReference type="AlphaFoldDB" id="A0A0D2PW92"/>
<feature type="compositionally biased region" description="Basic and acidic residues" evidence="1">
    <location>
        <begin position="1"/>
        <end position="10"/>
    </location>
</feature>
<dbReference type="EMBL" id="KN817541">
    <property type="protein sequence ID" value="KJA23740.1"/>
    <property type="molecule type" value="Genomic_DNA"/>
</dbReference>